<keyword evidence="2" id="KW-1185">Reference proteome</keyword>
<evidence type="ECO:0000313" key="1">
    <source>
        <dbReference type="EMBL" id="MEJ5044922.1"/>
    </source>
</evidence>
<evidence type="ECO:0000313" key="2">
    <source>
        <dbReference type="Proteomes" id="UP001362100"/>
    </source>
</evidence>
<name>A0ABU8PQA8_9GAMM</name>
<protein>
    <submittedName>
        <fullName evidence="1">Uncharacterized protein</fullName>
    </submittedName>
</protein>
<dbReference type="Proteomes" id="UP001362100">
    <property type="component" value="Unassembled WGS sequence"/>
</dbReference>
<accession>A0ABU8PQA8</accession>
<dbReference type="RefSeq" id="WP_180822524.1">
    <property type="nucleotide sequence ID" value="NZ_JACAWY010000001.1"/>
</dbReference>
<organism evidence="1 2">
    <name type="scientific">Pantoea nemavictus</name>
    <dbReference type="NCBI Taxonomy" id="2726955"/>
    <lineage>
        <taxon>Bacteria</taxon>
        <taxon>Pseudomonadati</taxon>
        <taxon>Pseudomonadota</taxon>
        <taxon>Gammaproteobacteria</taxon>
        <taxon>Enterobacterales</taxon>
        <taxon>Erwiniaceae</taxon>
        <taxon>Pantoea</taxon>
    </lineage>
</organism>
<sequence length="344" mass="38783">MSNASNNTLDAAKLFDNAVISIQLGLEDFQISQKTKDDGGNPSRALSSVRNLYAGMLLLFKYKIATSVDSEEDAYKLIFNPPQKVLPHPDGEGGVEWIPVGKFKSTTIDTQGIKDRFKQFEINVNWPVIDKLQDCRNHLEHLHPQNTLGEVASFVADLFPVIRDFITNELKASPTEILGQHWEIMLKHHAFFLQQQEEALTSWDDAGLPYGMVEYLAGCICEACGSKLVKACSESLDEGLQVESDNDFKYVCISCACKTDFKPILINSFENANFYWIPDGDEPTYEDCMCCDNGTFIISEQECRWCGEGLDYNHCKFCGESLNQDDQINDGLCGYCNYKFEKDD</sequence>
<proteinExistence type="predicted"/>
<gene>
    <name evidence="1" type="ORF">WH298_06810</name>
</gene>
<comment type="caution">
    <text evidence="1">The sequence shown here is derived from an EMBL/GenBank/DDBJ whole genome shotgun (WGS) entry which is preliminary data.</text>
</comment>
<reference evidence="1 2" key="1">
    <citation type="submission" date="2023-12" db="EMBL/GenBank/DDBJ databases">
        <title>Gut-associated functions are favored during microbiome assembly across C. elegans life.</title>
        <authorList>
            <person name="Zimmermann J."/>
        </authorList>
    </citation>
    <scope>NUCLEOTIDE SEQUENCE [LARGE SCALE GENOMIC DNA]</scope>
    <source>
        <strain evidence="1 2">BIGb0393</strain>
    </source>
</reference>
<dbReference type="EMBL" id="JBBGZW010000001">
    <property type="protein sequence ID" value="MEJ5044922.1"/>
    <property type="molecule type" value="Genomic_DNA"/>
</dbReference>